<feature type="compositionally biased region" description="Low complexity" evidence="3">
    <location>
        <begin position="271"/>
        <end position="289"/>
    </location>
</feature>
<dbReference type="Proteomes" id="UP000245609">
    <property type="component" value="Unassembled WGS sequence"/>
</dbReference>
<proteinExistence type="predicted"/>
<feature type="region of interest" description="Disordered" evidence="3">
    <location>
        <begin position="716"/>
        <end position="779"/>
    </location>
</feature>
<sequence>MIDVELTTDSKPESPISQVSENIASLSINDTDPKSSGDQSSESQVDSASNPNPAADPKDTTVGSFSGNSSSNTQNPESTPVANFWDSRKKISKSNGSLNSSGKDSKLWPQPADLSKQKSNPSISRQSLPKNAPSSENPSARPKPTTIAPSTQSQPARRSKEKWVQIIPDLRYEPIKSANSFNKKESSRRRRKPRNSGDKISPRSNSTNDNGTHETSESSGKKDNNGAASAGNPPNDRSSTQKNNFNSKSSDSSAFSNPVEGQVNDNANAASSEHNPSHNTSSSNSQQKSSNKHHSYSNADRHRRNNADNNQPEDYSETHSSGRQYNQNRQNRNGSNWSNNQNRGFRNQSRNYYRSFRPYYGMAPFPAPLPSVDNLESVQSFIRSQVEYYFSIENLLKDIFLRSQMDSQGYIDLSVIANFNRVKSVCSDINEIVQALQSSETVILNESQDKARRKFDWEKWVISVSPPQTQASSNADLDPNHQLSPVANGSVDISVTQTEPTTSSEIPATTSSNSEHPASADPQDNKSLPPPHPSLDGIKEKPTLNFSPKSSITSNEPRKSGSTPKKAQNDSYPDDLFEFDEDLDYPAPIKSRQNIPSPKSVSFSLGSKGSQKSYRTYESTSYASHDEYSDSEISGDFDEVSDELINRLLIVTPKRTRDRTHYQYDRKSSNQDITEIITDALEHYEQDLLLRDKVDGQTNQKVHTLDYASFTALQKGGDSETEGVNNANTKKSLNKAKRSKKVKARFFPVKSGSKTSQANSGSLSNIASSSKSVSSSIPHGSFVEPTVVRPSKQYRDLRQHTAQTPFGWLVGAKQKQKAQKEQKGDPLSFAKSPASYSESFGLSTSVGSNASNSGSYMGRSFGLCEHPSHELLRENGFVQQKYRIFHERALRERKRLGIGHSHEMNTLFRFWSHFLRHSFNRRMYEEFKELAIEDNKENYRYGIECLFRFYSYGLEKRYRKDIFDSFQQLTLQDYTNGQLYGLEKFWAYLYYRKDKNRRKLSIVPELEKVLSEFESIEDFKKSNAQKIPALPIGNLNRSGKENTKVDQTSVQSGISKIMNPEIEAKNTGKGNLSAFLDS</sequence>
<evidence type="ECO:0000313" key="5">
    <source>
        <dbReference type="EMBL" id="PVV03787.1"/>
    </source>
</evidence>
<dbReference type="InterPro" id="IPR036388">
    <property type="entry name" value="WH-like_DNA-bd_sf"/>
</dbReference>
<dbReference type="CDD" id="cd07323">
    <property type="entry name" value="LAM"/>
    <property type="match status" value="1"/>
</dbReference>
<dbReference type="STRING" id="133381.A0A2T9ZGY9"/>
<dbReference type="PANTHER" id="PTHR22792:SF132">
    <property type="entry name" value="LA-RELATED PROTEIN 1"/>
    <property type="match status" value="1"/>
</dbReference>
<feature type="compositionally biased region" description="Polar residues" evidence="3">
    <location>
        <begin position="15"/>
        <end position="52"/>
    </location>
</feature>
<feature type="compositionally biased region" description="Polar residues" evidence="3">
    <location>
        <begin position="496"/>
        <end position="516"/>
    </location>
</feature>
<dbReference type="GO" id="GO:0045727">
    <property type="term" value="P:positive regulation of translation"/>
    <property type="evidence" value="ECO:0007669"/>
    <property type="project" value="TreeGrafter"/>
</dbReference>
<dbReference type="GO" id="GO:0000339">
    <property type="term" value="F:RNA cap binding"/>
    <property type="evidence" value="ECO:0007669"/>
    <property type="project" value="InterPro"/>
</dbReference>
<dbReference type="EMBL" id="MBFS01000190">
    <property type="protein sequence ID" value="PVV03787.1"/>
    <property type="molecule type" value="Genomic_DNA"/>
</dbReference>
<dbReference type="AlphaFoldDB" id="A0A2T9ZGY9"/>
<dbReference type="InterPro" id="IPR036390">
    <property type="entry name" value="WH_DNA-bd_sf"/>
</dbReference>
<feature type="compositionally biased region" description="Polar residues" evidence="3">
    <location>
        <begin position="147"/>
        <end position="156"/>
    </location>
</feature>
<dbReference type="PANTHER" id="PTHR22792">
    <property type="entry name" value="LUPUS LA PROTEIN-RELATED"/>
    <property type="match status" value="1"/>
</dbReference>
<feature type="compositionally biased region" description="Low complexity" evidence="3">
    <location>
        <begin position="93"/>
        <end position="102"/>
    </location>
</feature>
<evidence type="ECO:0000256" key="2">
    <source>
        <dbReference type="PROSITE-ProRule" id="PRU00332"/>
    </source>
</evidence>
<feature type="region of interest" description="Disordered" evidence="3">
    <location>
        <begin position="468"/>
        <end position="487"/>
    </location>
</feature>
<feature type="region of interest" description="Disordered" evidence="3">
    <location>
        <begin position="496"/>
        <end position="634"/>
    </location>
</feature>
<dbReference type="InterPro" id="IPR045180">
    <property type="entry name" value="La_dom_prot"/>
</dbReference>
<feature type="compositionally biased region" description="Polar residues" evidence="3">
    <location>
        <begin position="591"/>
        <end position="623"/>
    </location>
</feature>
<evidence type="ECO:0000256" key="3">
    <source>
        <dbReference type="SAM" id="MobiDB-lite"/>
    </source>
</evidence>
<feature type="compositionally biased region" description="Low complexity" evidence="3">
    <location>
        <begin position="321"/>
        <end position="344"/>
    </location>
</feature>
<dbReference type="GO" id="GO:0010494">
    <property type="term" value="C:cytoplasmic stress granule"/>
    <property type="evidence" value="ECO:0007669"/>
    <property type="project" value="TreeGrafter"/>
</dbReference>
<dbReference type="Pfam" id="PF05383">
    <property type="entry name" value="La"/>
    <property type="match status" value="1"/>
</dbReference>
<feature type="compositionally biased region" description="Polar residues" evidence="3">
    <location>
        <begin position="544"/>
        <end position="571"/>
    </location>
</feature>
<feature type="compositionally biased region" description="Acidic residues" evidence="3">
    <location>
        <begin position="572"/>
        <end position="584"/>
    </location>
</feature>
<gene>
    <name evidence="5" type="ORF">BB560_001722</name>
</gene>
<dbReference type="PROSITE" id="PS50961">
    <property type="entry name" value="HTH_LA"/>
    <property type="match status" value="1"/>
</dbReference>
<dbReference type="SMART" id="SM00684">
    <property type="entry name" value="DM15"/>
    <property type="match status" value="3"/>
</dbReference>
<keyword evidence="1 2" id="KW-0694">RNA-binding</keyword>
<protein>
    <recommendedName>
        <fullName evidence="4">HTH La-type RNA-binding domain-containing protein</fullName>
    </recommendedName>
</protein>
<feature type="compositionally biased region" description="Polar residues" evidence="3">
    <location>
        <begin position="61"/>
        <end position="81"/>
    </location>
</feature>
<feature type="compositionally biased region" description="Polar residues" evidence="3">
    <location>
        <begin position="117"/>
        <end position="138"/>
    </location>
</feature>
<feature type="compositionally biased region" description="Basic residues" evidence="3">
    <location>
        <begin position="732"/>
        <end position="744"/>
    </location>
</feature>
<dbReference type="GO" id="GO:0048255">
    <property type="term" value="P:mRNA stabilization"/>
    <property type="evidence" value="ECO:0007669"/>
    <property type="project" value="InterPro"/>
</dbReference>
<dbReference type="OrthoDB" id="340227at2759"/>
<feature type="region of interest" description="Disordered" evidence="3">
    <location>
        <begin position="1"/>
        <end position="346"/>
    </location>
</feature>
<evidence type="ECO:0000313" key="6">
    <source>
        <dbReference type="Proteomes" id="UP000245609"/>
    </source>
</evidence>
<dbReference type="Gene3D" id="1.10.10.10">
    <property type="entry name" value="Winged helix-like DNA-binding domain superfamily/Winged helix DNA-binding domain"/>
    <property type="match status" value="1"/>
</dbReference>
<feature type="compositionally biased region" description="Basic and acidic residues" evidence="3">
    <location>
        <begin position="211"/>
        <end position="224"/>
    </location>
</feature>
<reference evidence="5 6" key="1">
    <citation type="journal article" date="2018" name="MBio">
        <title>Comparative Genomics Reveals the Core Gene Toolbox for the Fungus-Insect Symbiosis.</title>
        <authorList>
            <person name="Wang Y."/>
            <person name="Stata M."/>
            <person name="Wang W."/>
            <person name="Stajich J.E."/>
            <person name="White M.M."/>
            <person name="Moncalvo J.M."/>
        </authorList>
    </citation>
    <scope>NUCLEOTIDE SEQUENCE [LARGE SCALE GENOMIC DNA]</scope>
    <source>
        <strain evidence="5 6">SC-DP-2</strain>
    </source>
</reference>
<feature type="compositionally biased region" description="Low complexity" evidence="3">
    <location>
        <begin position="760"/>
        <end position="776"/>
    </location>
</feature>
<evidence type="ECO:0000256" key="1">
    <source>
        <dbReference type="ARBA" id="ARBA00022884"/>
    </source>
</evidence>
<feature type="compositionally biased region" description="Low complexity" evidence="3">
    <location>
        <begin position="225"/>
        <end position="235"/>
    </location>
</feature>
<name>A0A2T9ZGY9_9FUNG</name>
<dbReference type="SMART" id="SM00715">
    <property type="entry name" value="LA"/>
    <property type="match status" value="1"/>
</dbReference>
<keyword evidence="6" id="KW-1185">Reference proteome</keyword>
<dbReference type="SUPFAM" id="SSF46785">
    <property type="entry name" value="Winged helix' DNA-binding domain"/>
    <property type="match status" value="1"/>
</dbReference>
<dbReference type="GO" id="GO:0005829">
    <property type="term" value="C:cytosol"/>
    <property type="evidence" value="ECO:0007669"/>
    <property type="project" value="TreeGrafter"/>
</dbReference>
<feature type="compositionally biased region" description="Low complexity" evidence="3">
    <location>
        <begin position="242"/>
        <end position="257"/>
    </location>
</feature>
<dbReference type="InterPro" id="IPR006607">
    <property type="entry name" value="DM15"/>
</dbReference>
<accession>A0A2T9ZGY9</accession>
<dbReference type="Pfam" id="PF21071">
    <property type="entry name" value="LARP1_HEAT"/>
    <property type="match status" value="1"/>
</dbReference>
<organism evidence="5 6">
    <name type="scientific">Smittium megazygosporum</name>
    <dbReference type="NCBI Taxonomy" id="133381"/>
    <lineage>
        <taxon>Eukaryota</taxon>
        <taxon>Fungi</taxon>
        <taxon>Fungi incertae sedis</taxon>
        <taxon>Zoopagomycota</taxon>
        <taxon>Kickxellomycotina</taxon>
        <taxon>Harpellomycetes</taxon>
        <taxon>Harpellales</taxon>
        <taxon>Legeriomycetaceae</taxon>
        <taxon>Smittium</taxon>
    </lineage>
</organism>
<comment type="caution">
    <text evidence="5">The sequence shown here is derived from an EMBL/GenBank/DDBJ whole genome shotgun (WGS) entry which is preliminary data.</text>
</comment>
<evidence type="ECO:0000259" key="4">
    <source>
        <dbReference type="PROSITE" id="PS50961"/>
    </source>
</evidence>
<feature type="domain" description="HTH La-type RNA-binding" evidence="4">
    <location>
        <begin position="372"/>
        <end position="463"/>
    </location>
</feature>
<dbReference type="InterPro" id="IPR006630">
    <property type="entry name" value="La_HTH"/>
</dbReference>